<proteinExistence type="predicted"/>
<dbReference type="EMBL" id="AP014705">
    <property type="protein sequence ID" value="BAR47344.1"/>
    <property type="molecule type" value="Genomic_DNA"/>
</dbReference>
<dbReference type="AlphaFoldDB" id="A0A1Y0ZIY9"/>
<reference evidence="2 3" key="1">
    <citation type="journal article" date="2015" name="Genome Announc.">
        <title>Complete Genome Sequence of Methylobacterium aquaticum Strain 22A, Isolated from Racomitrium japonicum Moss.</title>
        <authorList>
            <person name="Tani A."/>
            <person name="Ogura Y."/>
            <person name="Hayashi T."/>
            <person name="Kimbara K."/>
        </authorList>
    </citation>
    <scope>NUCLEOTIDE SEQUENCE [LARGE SCALE GENOMIC DNA]</scope>
    <source>
        <strain evidence="2 3">MA-22A</strain>
        <plasmid evidence="3">Plasmid pMaq22A_1p DNA</plasmid>
    </source>
</reference>
<evidence type="ECO:0000313" key="2">
    <source>
        <dbReference type="EMBL" id="BAR47344.1"/>
    </source>
</evidence>
<name>A0A1Y0ZIY9_9HYPH</name>
<accession>A0A1Y0ZIY9</accession>
<geneLocation type="plasmid" evidence="3">
    <name>pMaq22A_1p DNA</name>
</geneLocation>
<organism evidence="2 3">
    <name type="scientific">Methylobacterium aquaticum</name>
    <dbReference type="NCBI Taxonomy" id="270351"/>
    <lineage>
        <taxon>Bacteria</taxon>
        <taxon>Pseudomonadati</taxon>
        <taxon>Pseudomonadota</taxon>
        <taxon>Alphaproteobacteria</taxon>
        <taxon>Hyphomicrobiales</taxon>
        <taxon>Methylobacteriaceae</taxon>
        <taxon>Methylobacterium</taxon>
    </lineage>
</organism>
<keyword evidence="2" id="KW-0614">Plasmid</keyword>
<feature type="region of interest" description="Disordered" evidence="1">
    <location>
        <begin position="37"/>
        <end position="59"/>
    </location>
</feature>
<dbReference type="KEGG" id="maqu:Maq22A_1p38580"/>
<reference evidence="3" key="2">
    <citation type="submission" date="2015-01" db="EMBL/GenBank/DDBJ databases">
        <title>Complete genome sequence of Methylobacterium aquaticum strain 22A.</title>
        <authorList>
            <person name="Tani A."/>
            <person name="Ogura Y."/>
            <person name="Hayashi T."/>
        </authorList>
    </citation>
    <scope>NUCLEOTIDE SEQUENCE [LARGE SCALE GENOMIC DNA]</scope>
    <source>
        <strain evidence="3">MA-22A</strain>
        <plasmid evidence="3">Plasmid pMaq22A_1p DNA</plasmid>
    </source>
</reference>
<gene>
    <name evidence="2" type="ORF">Maq22A_1p38580</name>
</gene>
<dbReference type="Proteomes" id="UP000061432">
    <property type="component" value="Plasmid pMaq22A_1p"/>
</dbReference>
<protein>
    <submittedName>
        <fullName evidence="2">Uncharacterized protein</fullName>
    </submittedName>
</protein>
<evidence type="ECO:0000313" key="3">
    <source>
        <dbReference type="Proteomes" id="UP000061432"/>
    </source>
</evidence>
<evidence type="ECO:0000256" key="1">
    <source>
        <dbReference type="SAM" id="MobiDB-lite"/>
    </source>
</evidence>
<sequence>MSRARASRARCRRRPGDGISAAAELTCPTRLTMIGATGRRDAGDAPGEPAPRAGLDWADGFRPARSTGFRLVSHPFDERRAVRTIARR</sequence>